<dbReference type="KEGG" id="ssyi:EKG83_42815"/>
<dbReference type="EMBL" id="CP034550">
    <property type="protein sequence ID" value="QFZ23282.1"/>
    <property type="molecule type" value="Genomic_DNA"/>
</dbReference>
<evidence type="ECO:0000256" key="8">
    <source>
        <dbReference type="SAM" id="MobiDB-lite"/>
    </source>
</evidence>
<evidence type="ECO:0000256" key="5">
    <source>
        <dbReference type="ARBA" id="ARBA00022777"/>
    </source>
</evidence>
<evidence type="ECO:0000256" key="6">
    <source>
        <dbReference type="ARBA" id="ARBA00022840"/>
    </source>
</evidence>
<feature type="region of interest" description="Disordered" evidence="8">
    <location>
        <begin position="389"/>
        <end position="409"/>
    </location>
</feature>
<dbReference type="InterPro" id="IPR008271">
    <property type="entry name" value="Ser/Thr_kinase_AS"/>
</dbReference>
<dbReference type="OrthoDB" id="9762169at2"/>
<keyword evidence="2 10" id="KW-0723">Serine/threonine-protein kinase</keyword>
<keyword evidence="6 7" id="KW-0067">ATP-binding</keyword>
<dbReference type="Proteomes" id="UP000325787">
    <property type="component" value="Chromosome"/>
</dbReference>
<keyword evidence="11" id="KW-1185">Reference proteome</keyword>
<dbReference type="InterPro" id="IPR017441">
    <property type="entry name" value="Protein_kinase_ATP_BS"/>
</dbReference>
<keyword evidence="5 10" id="KW-0418">Kinase</keyword>
<proteinExistence type="predicted"/>
<dbReference type="Pfam" id="PF00069">
    <property type="entry name" value="Pkinase"/>
    <property type="match status" value="1"/>
</dbReference>
<evidence type="ECO:0000256" key="2">
    <source>
        <dbReference type="ARBA" id="ARBA00022527"/>
    </source>
</evidence>
<dbReference type="GO" id="GO:0004674">
    <property type="term" value="F:protein serine/threonine kinase activity"/>
    <property type="evidence" value="ECO:0007669"/>
    <property type="project" value="UniProtKB-KW"/>
</dbReference>
<gene>
    <name evidence="10" type="ORF">EKG83_42815</name>
</gene>
<dbReference type="AlphaFoldDB" id="A0A5Q0HC98"/>
<feature type="compositionally biased region" description="Polar residues" evidence="8">
    <location>
        <begin position="390"/>
        <end position="409"/>
    </location>
</feature>
<sequence>MDDGAVETIGREGAAGGTPEDPLEVPGEGRLIAGRYRLRHVLGRGSMGTVWAAHDEVLRRDVAVKEVLLPPGAPDGEATVLRERTLREARSAAALAHPNLVTLYDVAQVDGDPYVVMELVPSSSLAEVVRQRGPLTDAQGAVVADAVAAALEAAHRAGITHRDVKPGNVLVAHDGRVKLTDFGIARNVAEATLTSRGITLGTPAFIAPEVAAGGEVTSAADQWSLGATLYAAMTGVPPYEGANVLQTVNQVVHGEVPSASVCGALGPVVAGLMTRDPAERLPLAEVRRVVRPLLPEPGADAFPADAPTRPVVEVVRPPAVPANAPLAADPGPLPFRPTAPAGPGRRSRPLLALAAVVLFAVCAAGGFALTRTVAGASVLPPPAVHAPTLPSLTGTPSLRPTTTSAATANGEQGAEFTISVGADWTGFLEQRANKGLVPSTVVHLVAPGGAHEVAVQRFPDYHPGHVVDDYVRVVRSRWGGDRYFGEGLEPVEAAGGWEAAVRYSYRTAERAADVRGVATGPDLRRSRYSLVLPRGADLWVVEVVVPTEQEETGRELFDAVAPTFAVVG</sequence>
<feature type="binding site" evidence="7">
    <location>
        <position position="65"/>
    </location>
    <ligand>
        <name>ATP</name>
        <dbReference type="ChEBI" id="CHEBI:30616"/>
    </ligand>
</feature>
<keyword evidence="4 7" id="KW-0547">Nucleotide-binding</keyword>
<dbReference type="InterPro" id="IPR000719">
    <property type="entry name" value="Prot_kinase_dom"/>
</dbReference>
<dbReference type="PROSITE" id="PS00108">
    <property type="entry name" value="PROTEIN_KINASE_ST"/>
    <property type="match status" value="1"/>
</dbReference>
<feature type="region of interest" description="Disordered" evidence="8">
    <location>
        <begin position="1"/>
        <end position="25"/>
    </location>
</feature>
<dbReference type="InterPro" id="IPR011009">
    <property type="entry name" value="Kinase-like_dom_sf"/>
</dbReference>
<dbReference type="PROSITE" id="PS50011">
    <property type="entry name" value="PROTEIN_KINASE_DOM"/>
    <property type="match status" value="1"/>
</dbReference>
<evidence type="ECO:0000256" key="4">
    <source>
        <dbReference type="ARBA" id="ARBA00022741"/>
    </source>
</evidence>
<dbReference type="CDD" id="cd14014">
    <property type="entry name" value="STKc_PknB_like"/>
    <property type="match status" value="1"/>
</dbReference>
<feature type="domain" description="Protein kinase" evidence="9">
    <location>
        <begin position="36"/>
        <end position="294"/>
    </location>
</feature>
<dbReference type="SMART" id="SM00220">
    <property type="entry name" value="S_TKc"/>
    <property type="match status" value="1"/>
</dbReference>
<evidence type="ECO:0000313" key="11">
    <source>
        <dbReference type="Proteomes" id="UP000325787"/>
    </source>
</evidence>
<dbReference type="Gene3D" id="1.10.510.10">
    <property type="entry name" value="Transferase(Phosphotransferase) domain 1"/>
    <property type="match status" value="1"/>
</dbReference>
<organism evidence="10 11">
    <name type="scientific">Saccharothrix syringae</name>
    <name type="common">Nocardiopsis syringae</name>
    <dbReference type="NCBI Taxonomy" id="103733"/>
    <lineage>
        <taxon>Bacteria</taxon>
        <taxon>Bacillati</taxon>
        <taxon>Actinomycetota</taxon>
        <taxon>Actinomycetes</taxon>
        <taxon>Pseudonocardiales</taxon>
        <taxon>Pseudonocardiaceae</taxon>
        <taxon>Saccharothrix</taxon>
    </lineage>
</organism>
<protein>
    <recommendedName>
        <fullName evidence="1">non-specific serine/threonine protein kinase</fullName>
        <ecNumber evidence="1">2.7.11.1</ecNumber>
    </recommendedName>
</protein>
<dbReference type="PROSITE" id="PS00107">
    <property type="entry name" value="PROTEIN_KINASE_ATP"/>
    <property type="match status" value="1"/>
</dbReference>
<evidence type="ECO:0000259" key="9">
    <source>
        <dbReference type="PROSITE" id="PS50011"/>
    </source>
</evidence>
<evidence type="ECO:0000313" key="10">
    <source>
        <dbReference type="EMBL" id="QFZ23282.1"/>
    </source>
</evidence>
<dbReference type="GO" id="GO:0005524">
    <property type="term" value="F:ATP binding"/>
    <property type="evidence" value="ECO:0007669"/>
    <property type="project" value="UniProtKB-UniRule"/>
</dbReference>
<evidence type="ECO:0000256" key="1">
    <source>
        <dbReference type="ARBA" id="ARBA00012513"/>
    </source>
</evidence>
<dbReference type="EC" id="2.7.11.1" evidence="1"/>
<accession>A0A5Q0HC98</accession>
<dbReference type="PANTHER" id="PTHR43289:SF6">
    <property type="entry name" value="SERINE_THREONINE-PROTEIN KINASE NEKL-3"/>
    <property type="match status" value="1"/>
</dbReference>
<dbReference type="Gene3D" id="3.30.200.20">
    <property type="entry name" value="Phosphorylase Kinase, domain 1"/>
    <property type="match status" value="1"/>
</dbReference>
<dbReference type="PANTHER" id="PTHR43289">
    <property type="entry name" value="MITOGEN-ACTIVATED PROTEIN KINASE KINASE KINASE 20-RELATED"/>
    <property type="match status" value="1"/>
</dbReference>
<feature type="region of interest" description="Disordered" evidence="8">
    <location>
        <begin position="323"/>
        <end position="344"/>
    </location>
</feature>
<dbReference type="SUPFAM" id="SSF56112">
    <property type="entry name" value="Protein kinase-like (PK-like)"/>
    <property type="match status" value="1"/>
</dbReference>
<reference evidence="11" key="1">
    <citation type="journal article" date="2021" name="Curr. Microbiol.">
        <title>Complete genome of nocamycin-producing strain Saccharothrix syringae NRRL B-16468 reveals the biosynthetic potential for secondary metabolites.</title>
        <authorList>
            <person name="Mo X."/>
            <person name="Yang S."/>
        </authorList>
    </citation>
    <scope>NUCLEOTIDE SEQUENCE [LARGE SCALE GENOMIC DNA]</scope>
    <source>
        <strain evidence="11">ATCC 51364 / DSM 43886 / JCM 6844 / KCTC 9398 / NBRC 14523 / NRRL B-16468 / INA 2240</strain>
    </source>
</reference>
<evidence type="ECO:0000256" key="7">
    <source>
        <dbReference type="PROSITE-ProRule" id="PRU10141"/>
    </source>
</evidence>
<evidence type="ECO:0000256" key="3">
    <source>
        <dbReference type="ARBA" id="ARBA00022679"/>
    </source>
</evidence>
<name>A0A5Q0HC98_SACSY</name>
<keyword evidence="3" id="KW-0808">Transferase</keyword>